<dbReference type="HOGENOM" id="CLU_3278358_0_0_6"/>
<dbReference type="AlphaFoldDB" id="A0A2I3CKY0"/>
<evidence type="ECO:0000313" key="2">
    <source>
        <dbReference type="Proteomes" id="UP000016714"/>
    </source>
</evidence>
<gene>
    <name evidence="1" type="ORF">N646_3333</name>
</gene>
<accession>A0A2I3CKY0</accession>
<organism evidence="1 2">
    <name type="scientific">Vibrio alginolyticus (strain ATCC 17749 / DSM 2171 / NBRC 15630 / NCIMB 1903 / NCTC 12160 / XII-53)</name>
    <dbReference type="NCBI Taxonomy" id="1219076"/>
    <lineage>
        <taxon>Bacteria</taxon>
        <taxon>Pseudomonadati</taxon>
        <taxon>Pseudomonadota</taxon>
        <taxon>Gammaproteobacteria</taxon>
        <taxon>Vibrionales</taxon>
        <taxon>Vibrionaceae</taxon>
        <taxon>Vibrio</taxon>
    </lineage>
</organism>
<dbReference type="KEGG" id="vag:N646_3333"/>
<name>A0A2I3CKY0_VIBAX</name>
<protein>
    <submittedName>
        <fullName evidence="1">Uncharacterized protein</fullName>
    </submittedName>
</protein>
<dbReference type="Proteomes" id="UP000016714">
    <property type="component" value="Chromosome 2"/>
</dbReference>
<proteinExistence type="predicted"/>
<sequence>METKSFGNQMSWKPNGFETKNFGNQALEAECLIEQSSPIHA</sequence>
<evidence type="ECO:0000313" key="1">
    <source>
        <dbReference type="EMBL" id="AGV19143.1"/>
    </source>
</evidence>
<dbReference type="EMBL" id="CP006719">
    <property type="protein sequence ID" value="AGV19143.1"/>
    <property type="molecule type" value="Genomic_DNA"/>
</dbReference>
<reference evidence="1 2" key="1">
    <citation type="journal article" date="2015" name="Genome Announc.">
        <title>Complete genome sequence of Vibrio alginolyticus ATCC 17749.</title>
        <authorList>
            <person name="Liu X.F."/>
            <person name="Cao Y."/>
            <person name="Zhang H.L."/>
            <person name="Chen Y.J."/>
            <person name="Hu C.J."/>
        </authorList>
    </citation>
    <scope>NUCLEOTIDE SEQUENCE [LARGE SCALE GENOMIC DNA]</scope>
    <source>
        <strain evidence="2">ATCC 17749 / DSM 2171 / NBRC 15630 / NCIMB 1903 / NCTC 12160 / XII-53</strain>
    </source>
</reference>